<dbReference type="SMART" id="SM00062">
    <property type="entry name" value="PBPb"/>
    <property type="match status" value="1"/>
</dbReference>
<dbReference type="PANTHER" id="PTHR30024">
    <property type="entry name" value="ALIPHATIC SULFONATES-BINDING PROTEIN-RELATED"/>
    <property type="match status" value="1"/>
</dbReference>
<feature type="domain" description="Solute-binding protein family 3/N-terminal" evidence="7">
    <location>
        <begin position="68"/>
        <end position="285"/>
    </location>
</feature>
<comment type="caution">
    <text evidence="8">The sequence shown here is derived from an EMBL/GenBank/DDBJ whole genome shotgun (WGS) entry which is preliminary data.</text>
</comment>
<protein>
    <submittedName>
        <fullName evidence="8">Sulfonate ABC transporter substrate-binding protein</fullName>
    </submittedName>
</protein>
<dbReference type="EMBL" id="BOVJ01000075">
    <property type="protein sequence ID" value="GIQ63963.1"/>
    <property type="molecule type" value="Genomic_DNA"/>
</dbReference>
<keyword evidence="3" id="KW-0813">Transport</keyword>
<evidence type="ECO:0000256" key="3">
    <source>
        <dbReference type="ARBA" id="ARBA00022448"/>
    </source>
</evidence>
<accession>A0ABQ4N7Q1</accession>
<gene>
    <name evidence="8" type="ORF">PACILC2_25310</name>
</gene>
<keyword evidence="9" id="KW-1185">Reference proteome</keyword>
<evidence type="ECO:0000256" key="6">
    <source>
        <dbReference type="SAM" id="SignalP"/>
    </source>
</evidence>
<evidence type="ECO:0000313" key="8">
    <source>
        <dbReference type="EMBL" id="GIQ63963.1"/>
    </source>
</evidence>
<dbReference type="RefSeq" id="WP_244863448.1">
    <property type="nucleotide sequence ID" value="NZ_BOVJ01000075.1"/>
</dbReference>
<reference evidence="8 9" key="1">
    <citation type="submission" date="2021-04" db="EMBL/GenBank/DDBJ databases">
        <title>Draft genome sequence of Paenibacillus cisolokensis, LC2-13A.</title>
        <authorList>
            <person name="Uke A."/>
            <person name="Chhe C."/>
            <person name="Baramee S."/>
            <person name="Kosugi A."/>
        </authorList>
    </citation>
    <scope>NUCLEOTIDE SEQUENCE [LARGE SCALE GENOMIC DNA]</scope>
    <source>
        <strain evidence="8 9">LC2-13A</strain>
    </source>
</reference>
<evidence type="ECO:0000256" key="4">
    <source>
        <dbReference type="ARBA" id="ARBA00022729"/>
    </source>
</evidence>
<dbReference type="Pfam" id="PF09084">
    <property type="entry name" value="NMT1"/>
    <property type="match status" value="1"/>
</dbReference>
<dbReference type="CDD" id="cd13557">
    <property type="entry name" value="PBP2_SsuA"/>
    <property type="match status" value="1"/>
</dbReference>
<dbReference type="InterPro" id="IPR010067">
    <property type="entry name" value="ABC_SsuA_sub-bd"/>
</dbReference>
<organism evidence="8 9">
    <name type="scientific">Paenibacillus cisolokensis</name>
    <dbReference type="NCBI Taxonomy" id="1658519"/>
    <lineage>
        <taxon>Bacteria</taxon>
        <taxon>Bacillati</taxon>
        <taxon>Bacillota</taxon>
        <taxon>Bacilli</taxon>
        <taxon>Bacillales</taxon>
        <taxon>Paenibacillaceae</taxon>
        <taxon>Paenibacillus</taxon>
    </lineage>
</organism>
<comment type="similarity">
    <text evidence="2">Belongs to the bacterial solute-binding protein SsuA/TauA family.</text>
</comment>
<evidence type="ECO:0000256" key="5">
    <source>
        <dbReference type="SAM" id="MobiDB-lite"/>
    </source>
</evidence>
<dbReference type="InterPro" id="IPR015168">
    <property type="entry name" value="SsuA/THI5"/>
</dbReference>
<comment type="subcellular location">
    <subcellularLocation>
        <location evidence="1">Periplasm</location>
    </subcellularLocation>
</comment>
<evidence type="ECO:0000313" key="9">
    <source>
        <dbReference type="Proteomes" id="UP000680304"/>
    </source>
</evidence>
<sequence>MMNLSLNLPRVWSKKRLTTLLAGAALLLTTALTGCGGADKETQSPGTANSSTPASSSASETAKDYPKVVRIGYQKGNTLNILKAHGNLDERLKELGISVEWNVFPSGGTVLEALTAGQIDYGNAADGSGVFAQAGGKEFVYVGNDLPNPEGMGIMVHSDSPIKTIADLKGKKVAVVKGGNHHYLTVLALERAGLQADDVEYVFVKDASEGRAVFETKQVDALGSWDPFFATVQIDLKPVTLTDGADYSPNRTFYYSTKEFTSKYPDLVKIILEETDVADKWANANKPEVVKLLTEELGIDEQSIRTAVERRTYGVEAITPEIIAPQQQLADTYYRIGLIPEKVDVSELMPVDAPWKPELGK</sequence>
<name>A0ABQ4N7Q1_9BACL</name>
<feature type="region of interest" description="Disordered" evidence="5">
    <location>
        <begin position="38"/>
        <end position="61"/>
    </location>
</feature>
<proteinExistence type="inferred from homology"/>
<dbReference type="Proteomes" id="UP000680304">
    <property type="component" value="Unassembled WGS sequence"/>
</dbReference>
<dbReference type="PANTHER" id="PTHR30024:SF42">
    <property type="entry name" value="ALIPHATIC SULFONATES-BINDING PROTEIN-RELATED"/>
    <property type="match status" value="1"/>
</dbReference>
<dbReference type="InterPro" id="IPR001638">
    <property type="entry name" value="Solute-binding_3/MltF_N"/>
</dbReference>
<evidence type="ECO:0000256" key="1">
    <source>
        <dbReference type="ARBA" id="ARBA00004418"/>
    </source>
</evidence>
<dbReference type="Gene3D" id="3.40.190.10">
    <property type="entry name" value="Periplasmic binding protein-like II"/>
    <property type="match status" value="2"/>
</dbReference>
<feature type="signal peptide" evidence="6">
    <location>
        <begin position="1"/>
        <end position="33"/>
    </location>
</feature>
<evidence type="ECO:0000259" key="7">
    <source>
        <dbReference type="SMART" id="SM00062"/>
    </source>
</evidence>
<dbReference type="NCBIfam" id="TIGR01728">
    <property type="entry name" value="SsuA_fam"/>
    <property type="match status" value="1"/>
</dbReference>
<feature type="chain" id="PRO_5046417023" evidence="6">
    <location>
        <begin position="34"/>
        <end position="361"/>
    </location>
</feature>
<evidence type="ECO:0000256" key="2">
    <source>
        <dbReference type="ARBA" id="ARBA00010742"/>
    </source>
</evidence>
<dbReference type="SUPFAM" id="SSF53850">
    <property type="entry name" value="Periplasmic binding protein-like II"/>
    <property type="match status" value="1"/>
</dbReference>
<keyword evidence="4 6" id="KW-0732">Signal</keyword>
<feature type="compositionally biased region" description="Low complexity" evidence="5">
    <location>
        <begin position="44"/>
        <end position="60"/>
    </location>
</feature>